<proteinExistence type="predicted"/>
<dbReference type="AlphaFoldDB" id="A0A1S4EQG9"/>
<keyword evidence="10" id="KW-1185">Reference proteome</keyword>
<dbReference type="Proteomes" id="UP000079169">
    <property type="component" value="Unplaced"/>
</dbReference>
<evidence type="ECO:0000256" key="2">
    <source>
        <dbReference type="ARBA" id="ARBA00022490"/>
    </source>
</evidence>
<organism evidence="10 11">
    <name type="scientific">Diaphorina citri</name>
    <name type="common">Asian citrus psyllid</name>
    <dbReference type="NCBI Taxonomy" id="121845"/>
    <lineage>
        <taxon>Eukaryota</taxon>
        <taxon>Metazoa</taxon>
        <taxon>Ecdysozoa</taxon>
        <taxon>Arthropoda</taxon>
        <taxon>Hexapoda</taxon>
        <taxon>Insecta</taxon>
        <taxon>Pterygota</taxon>
        <taxon>Neoptera</taxon>
        <taxon>Paraneoptera</taxon>
        <taxon>Hemiptera</taxon>
        <taxon>Sternorrhyncha</taxon>
        <taxon>Psylloidea</taxon>
        <taxon>Psyllidae</taxon>
        <taxon>Diaphorininae</taxon>
        <taxon>Diaphorina</taxon>
    </lineage>
</organism>
<evidence type="ECO:0000256" key="7">
    <source>
        <dbReference type="ARBA" id="ARBA00023273"/>
    </source>
</evidence>
<evidence type="ECO:0000313" key="11">
    <source>
        <dbReference type="RefSeq" id="XP_017304425.2"/>
    </source>
</evidence>
<keyword evidence="6" id="KW-0206">Cytoskeleton</keyword>
<name>A0A1S4EQG9_DIACI</name>
<sequence length="153" mass="17920">MLVRQLEEELRMRLRGPNLEMQNQIEVLYTENEHLTREIGILRDTIKELELRIETQKQTLQARDESIKKLLEMLQNKGVGGSKFPNFPESKFPNIADFESGLSGGARELQFKLLESENIIKHYECLITSRDEELNLTKKVSRQTNLELLFLIF</sequence>
<dbReference type="Pfam" id="PF10174">
    <property type="entry name" value="Cast"/>
    <property type="match status" value="1"/>
</dbReference>
<evidence type="ECO:0000256" key="1">
    <source>
        <dbReference type="ARBA" id="ARBA00004245"/>
    </source>
</evidence>
<dbReference type="RefSeq" id="XP_017304425.2">
    <property type="nucleotide sequence ID" value="XM_017448936.2"/>
</dbReference>
<reference evidence="11" key="1">
    <citation type="submission" date="2025-08" db="UniProtKB">
        <authorList>
            <consortium name="RefSeq"/>
        </authorList>
    </citation>
    <scope>IDENTIFICATION</scope>
</reference>
<accession>A0A1S4EQG9</accession>
<dbReference type="STRING" id="121845.A0A1S4EQG9"/>
<evidence type="ECO:0000256" key="8">
    <source>
        <dbReference type="ARBA" id="ARBA00034106"/>
    </source>
</evidence>
<protein>
    <submittedName>
        <fullName evidence="11">ELKS/Rab6-interacting/CAST family member 1-like</fullName>
    </submittedName>
</protein>
<dbReference type="PANTHER" id="PTHR18861">
    <property type="entry name" value="ELKS/RAB6-INTERACTING/CAST PROTEIN"/>
    <property type="match status" value="1"/>
</dbReference>
<dbReference type="InterPro" id="IPR019323">
    <property type="entry name" value="ELKS/CAST"/>
</dbReference>
<dbReference type="GO" id="GO:0007274">
    <property type="term" value="P:neuromuscular synaptic transmission"/>
    <property type="evidence" value="ECO:0007669"/>
    <property type="project" value="TreeGrafter"/>
</dbReference>
<dbReference type="GO" id="GO:0048167">
    <property type="term" value="P:regulation of synaptic plasticity"/>
    <property type="evidence" value="ECO:0007669"/>
    <property type="project" value="TreeGrafter"/>
</dbReference>
<keyword evidence="7" id="KW-0966">Cell projection</keyword>
<evidence type="ECO:0000313" key="10">
    <source>
        <dbReference type="Proteomes" id="UP000079169"/>
    </source>
</evidence>
<keyword evidence="2" id="KW-0963">Cytoplasm</keyword>
<dbReference type="GO" id="GO:0030424">
    <property type="term" value="C:axon"/>
    <property type="evidence" value="ECO:0007669"/>
    <property type="project" value="UniProtKB-SubCell"/>
</dbReference>
<gene>
    <name evidence="11" type="primary">LOC108254008</name>
</gene>
<dbReference type="PANTHER" id="PTHR18861:SF0">
    <property type="entry name" value="BRUCHPILOT, ISOFORM J"/>
    <property type="match status" value="1"/>
</dbReference>
<feature type="coiled-coil region" evidence="9">
    <location>
        <begin position="18"/>
        <end position="77"/>
    </location>
</feature>
<dbReference type="GO" id="GO:0048788">
    <property type="term" value="C:cytoskeleton of presynaptic active zone"/>
    <property type="evidence" value="ECO:0007669"/>
    <property type="project" value="TreeGrafter"/>
</dbReference>
<keyword evidence="4" id="KW-0770">Synapse</keyword>
<evidence type="ECO:0000256" key="4">
    <source>
        <dbReference type="ARBA" id="ARBA00023018"/>
    </source>
</evidence>
<dbReference type="PaxDb" id="121845-A0A1S4EQG9"/>
<evidence type="ECO:0000256" key="6">
    <source>
        <dbReference type="ARBA" id="ARBA00023212"/>
    </source>
</evidence>
<evidence type="ECO:0000256" key="9">
    <source>
        <dbReference type="SAM" id="Coils"/>
    </source>
</evidence>
<keyword evidence="5 9" id="KW-0175">Coiled coil</keyword>
<keyword evidence="3" id="KW-0597">Phosphoprotein</keyword>
<evidence type="ECO:0000256" key="3">
    <source>
        <dbReference type="ARBA" id="ARBA00022553"/>
    </source>
</evidence>
<dbReference type="KEGG" id="dci:108254008"/>
<evidence type="ECO:0000256" key="5">
    <source>
        <dbReference type="ARBA" id="ARBA00023054"/>
    </source>
</evidence>
<dbReference type="GO" id="GO:0098882">
    <property type="term" value="F:structural constituent of presynaptic active zone"/>
    <property type="evidence" value="ECO:0007669"/>
    <property type="project" value="TreeGrafter"/>
</dbReference>
<dbReference type="GeneID" id="108254008"/>
<comment type="subcellular location">
    <subcellularLocation>
        <location evidence="1">Cytoplasm</location>
        <location evidence="1">Cytoskeleton</location>
    </subcellularLocation>
    <subcellularLocation>
        <location evidence="8">Presynapse</location>
    </subcellularLocation>
</comment>